<dbReference type="OrthoDB" id="2506647at2759"/>
<evidence type="ECO:0000313" key="5">
    <source>
        <dbReference type="Proteomes" id="UP000572817"/>
    </source>
</evidence>
<proteinExistence type="inferred from homology"/>
<dbReference type="Proteomes" id="UP000572817">
    <property type="component" value="Unassembled WGS sequence"/>
</dbReference>
<dbReference type="InterPro" id="IPR001858">
    <property type="entry name" value="Phosphatidylethanolamine-bd_CS"/>
</dbReference>
<keyword evidence="5" id="KW-1185">Reference proteome</keyword>
<gene>
    <name evidence="4" type="ORF">GTA08_BOTSDO08104</name>
</gene>
<dbReference type="PANTHER" id="PTHR11362:SF78">
    <property type="entry name" value="PROTEASE INHIBITOR"/>
    <property type="match status" value="1"/>
</dbReference>
<sequence length="301" mass="30395">MQSRLLSLGLLAGSVLAQTPPYFDPSSGVNLPATFDANSTTPQFFVNGGVFARNATQEAPQLFLPANSTFSSNGTQPPTFIVLMVDPDAPSPQDNSRGEILHWLQPGVRLSRSIEPTTGPNGTQLAMLSASDTSTEAIVPYNGPQPPSVGPHRYIIMLFRQTVDDFELPDAFESYAGGENRTLFNATEFVQAADLDAPIAATYFLVGNGTTGDGTLTYTGSDAAAGIGGNTTDPTASGSGSNSSSSASGTASETGASETGASATGTDTASGSAATQSGSGAEKLGVGALVGAVAGAMVLLG</sequence>
<organism evidence="4 5">
    <name type="scientific">Botryosphaeria dothidea</name>
    <dbReference type="NCBI Taxonomy" id="55169"/>
    <lineage>
        <taxon>Eukaryota</taxon>
        <taxon>Fungi</taxon>
        <taxon>Dikarya</taxon>
        <taxon>Ascomycota</taxon>
        <taxon>Pezizomycotina</taxon>
        <taxon>Dothideomycetes</taxon>
        <taxon>Dothideomycetes incertae sedis</taxon>
        <taxon>Botryosphaeriales</taxon>
        <taxon>Botryosphaeriaceae</taxon>
        <taxon>Botryosphaeria</taxon>
    </lineage>
</organism>
<feature type="region of interest" description="Disordered" evidence="2">
    <location>
        <begin position="229"/>
        <end position="279"/>
    </location>
</feature>
<comment type="caution">
    <text evidence="4">The sequence shown here is derived from an EMBL/GenBank/DDBJ whole genome shotgun (WGS) entry which is preliminary data.</text>
</comment>
<dbReference type="InterPro" id="IPR008914">
    <property type="entry name" value="PEBP"/>
</dbReference>
<dbReference type="EMBL" id="WWBZ02000051">
    <property type="protein sequence ID" value="KAF4303761.1"/>
    <property type="molecule type" value="Genomic_DNA"/>
</dbReference>
<dbReference type="Pfam" id="PF01161">
    <property type="entry name" value="PBP"/>
    <property type="match status" value="1"/>
</dbReference>
<accession>A0A8H4N2M6</accession>
<dbReference type="PROSITE" id="PS01220">
    <property type="entry name" value="PBP"/>
    <property type="match status" value="1"/>
</dbReference>
<dbReference type="GO" id="GO:0030162">
    <property type="term" value="P:regulation of proteolysis"/>
    <property type="evidence" value="ECO:0007669"/>
    <property type="project" value="TreeGrafter"/>
</dbReference>
<comment type="similarity">
    <text evidence="1">Belongs to the phosphatidylethanolamine-binding protein family.</text>
</comment>
<protein>
    <submittedName>
        <fullName evidence="4">Phosphatidylethanolamine-binding protein PEBP</fullName>
    </submittedName>
</protein>
<feature type="chain" id="PRO_5034202760" evidence="3">
    <location>
        <begin position="18"/>
        <end position="301"/>
    </location>
</feature>
<dbReference type="InterPro" id="IPR035810">
    <property type="entry name" value="PEBP_euk"/>
</dbReference>
<dbReference type="CDD" id="cd00866">
    <property type="entry name" value="PEBP_euk"/>
    <property type="match status" value="1"/>
</dbReference>
<dbReference type="Gene3D" id="3.90.280.10">
    <property type="entry name" value="PEBP-like"/>
    <property type="match status" value="1"/>
</dbReference>
<keyword evidence="3" id="KW-0732">Signal</keyword>
<dbReference type="PANTHER" id="PTHR11362">
    <property type="entry name" value="PHOSPHATIDYLETHANOLAMINE-BINDING PROTEIN"/>
    <property type="match status" value="1"/>
</dbReference>
<name>A0A8H4N2M6_9PEZI</name>
<dbReference type="SUPFAM" id="SSF49777">
    <property type="entry name" value="PEBP-like"/>
    <property type="match status" value="1"/>
</dbReference>
<dbReference type="GO" id="GO:0046578">
    <property type="term" value="P:regulation of Ras protein signal transduction"/>
    <property type="evidence" value="ECO:0007669"/>
    <property type="project" value="TreeGrafter"/>
</dbReference>
<dbReference type="InterPro" id="IPR036610">
    <property type="entry name" value="PEBP-like_sf"/>
</dbReference>
<evidence type="ECO:0000256" key="3">
    <source>
        <dbReference type="SAM" id="SignalP"/>
    </source>
</evidence>
<dbReference type="GO" id="GO:0005543">
    <property type="term" value="F:phospholipid binding"/>
    <property type="evidence" value="ECO:0007669"/>
    <property type="project" value="TreeGrafter"/>
</dbReference>
<evidence type="ECO:0000313" key="4">
    <source>
        <dbReference type="EMBL" id="KAF4303761.1"/>
    </source>
</evidence>
<evidence type="ECO:0000256" key="2">
    <source>
        <dbReference type="SAM" id="MobiDB-lite"/>
    </source>
</evidence>
<dbReference type="GO" id="GO:0030414">
    <property type="term" value="F:peptidase inhibitor activity"/>
    <property type="evidence" value="ECO:0007669"/>
    <property type="project" value="TreeGrafter"/>
</dbReference>
<dbReference type="AlphaFoldDB" id="A0A8H4N2M6"/>
<feature type="compositionally biased region" description="Low complexity" evidence="2">
    <location>
        <begin position="235"/>
        <end position="279"/>
    </location>
</feature>
<evidence type="ECO:0000256" key="1">
    <source>
        <dbReference type="ARBA" id="ARBA00007091"/>
    </source>
</evidence>
<reference evidence="4" key="1">
    <citation type="submission" date="2020-04" db="EMBL/GenBank/DDBJ databases">
        <title>Genome Assembly and Annotation of Botryosphaeria dothidea sdau 11-99, a Latent Pathogen of Apple Fruit Ring Rot in China.</title>
        <authorList>
            <person name="Yu C."/>
            <person name="Diao Y."/>
            <person name="Lu Q."/>
            <person name="Zhao J."/>
            <person name="Cui S."/>
            <person name="Peng C."/>
            <person name="He B."/>
            <person name="Liu H."/>
        </authorList>
    </citation>
    <scope>NUCLEOTIDE SEQUENCE [LARGE SCALE GENOMIC DNA]</scope>
    <source>
        <strain evidence="4">Sdau11-99</strain>
    </source>
</reference>
<feature type="signal peptide" evidence="3">
    <location>
        <begin position="1"/>
        <end position="17"/>
    </location>
</feature>